<dbReference type="eggNOG" id="COG0286">
    <property type="taxonomic scope" value="Bacteria"/>
</dbReference>
<dbReference type="EMBL" id="AFHS01000004">
    <property type="protein sequence ID" value="EGK12078.1"/>
    <property type="molecule type" value="Genomic_DNA"/>
</dbReference>
<comment type="catalytic activity">
    <reaction evidence="6">
        <text>a 2'-deoxyadenosine in DNA + S-adenosyl-L-methionine = an N(6)-methyl-2'-deoxyadenosine in DNA + S-adenosyl-L-homocysteine + H(+)</text>
        <dbReference type="Rhea" id="RHEA:15197"/>
        <dbReference type="Rhea" id="RHEA-COMP:12418"/>
        <dbReference type="Rhea" id="RHEA-COMP:12419"/>
        <dbReference type="ChEBI" id="CHEBI:15378"/>
        <dbReference type="ChEBI" id="CHEBI:57856"/>
        <dbReference type="ChEBI" id="CHEBI:59789"/>
        <dbReference type="ChEBI" id="CHEBI:90615"/>
        <dbReference type="ChEBI" id="CHEBI:90616"/>
        <dbReference type="EC" id="2.1.1.72"/>
    </reaction>
</comment>
<dbReference type="InterPro" id="IPR002052">
    <property type="entry name" value="DNA_methylase_N6_adenine_CS"/>
</dbReference>
<dbReference type="PROSITE" id="PS00092">
    <property type="entry name" value="N6_MTASE"/>
    <property type="match status" value="1"/>
</dbReference>
<evidence type="ECO:0000256" key="5">
    <source>
        <dbReference type="ARBA" id="ARBA00022691"/>
    </source>
</evidence>
<comment type="similarity">
    <text evidence="1">Belongs to the N(4)/N(6)-methyltransferase family.</text>
</comment>
<gene>
    <name evidence="8" type="ORF">HMPREF0476_0077</name>
</gene>
<dbReference type="Pfam" id="PF07669">
    <property type="entry name" value="Eco57I"/>
    <property type="match status" value="1"/>
</dbReference>
<dbReference type="GO" id="GO:0006304">
    <property type="term" value="P:DNA modification"/>
    <property type="evidence" value="ECO:0007669"/>
    <property type="project" value="InterPro"/>
</dbReference>
<dbReference type="Proteomes" id="UP000004207">
    <property type="component" value="Unassembled WGS sequence"/>
</dbReference>
<evidence type="ECO:0000256" key="3">
    <source>
        <dbReference type="ARBA" id="ARBA00022603"/>
    </source>
</evidence>
<dbReference type="InterPro" id="IPR029063">
    <property type="entry name" value="SAM-dependent_MTases_sf"/>
</dbReference>
<evidence type="ECO:0000256" key="4">
    <source>
        <dbReference type="ARBA" id="ARBA00022679"/>
    </source>
</evidence>
<protein>
    <recommendedName>
        <fullName evidence="2">site-specific DNA-methyltransferase (adenine-specific)</fullName>
        <ecNumber evidence="2">2.1.1.72</ecNumber>
    </recommendedName>
</protein>
<organism evidence="8 9">
    <name type="scientific">Kingella kingae ATCC 23330</name>
    <dbReference type="NCBI Taxonomy" id="887327"/>
    <lineage>
        <taxon>Bacteria</taxon>
        <taxon>Pseudomonadati</taxon>
        <taxon>Pseudomonadota</taxon>
        <taxon>Betaproteobacteria</taxon>
        <taxon>Neisseriales</taxon>
        <taxon>Neisseriaceae</taxon>
        <taxon>Kingella</taxon>
    </lineage>
</organism>
<keyword evidence="4" id="KW-0808">Transferase</keyword>
<evidence type="ECO:0000313" key="8">
    <source>
        <dbReference type="EMBL" id="EGK12078.1"/>
    </source>
</evidence>
<evidence type="ECO:0000259" key="7">
    <source>
        <dbReference type="Pfam" id="PF07669"/>
    </source>
</evidence>
<proteinExistence type="inferred from homology"/>
<feature type="domain" description="Type II methyltransferase M.TaqI-like" evidence="7">
    <location>
        <begin position="129"/>
        <end position="227"/>
    </location>
</feature>
<keyword evidence="3" id="KW-0489">Methyltransferase</keyword>
<dbReference type="GO" id="GO:0009007">
    <property type="term" value="F:site-specific DNA-methyltransferase (adenine-specific) activity"/>
    <property type="evidence" value="ECO:0007669"/>
    <property type="project" value="UniProtKB-EC"/>
</dbReference>
<dbReference type="PRINTS" id="PR00507">
    <property type="entry name" value="N12N6MTFRASE"/>
</dbReference>
<keyword evidence="9" id="KW-1185">Reference proteome</keyword>
<dbReference type="Gene3D" id="3.40.50.150">
    <property type="entry name" value="Vaccinia Virus protein VP39"/>
    <property type="match status" value="1"/>
</dbReference>
<evidence type="ECO:0000256" key="1">
    <source>
        <dbReference type="ARBA" id="ARBA00006594"/>
    </source>
</evidence>
<dbReference type="EC" id="2.1.1.72" evidence="2"/>
<dbReference type="SUPFAM" id="SSF53335">
    <property type="entry name" value="S-adenosyl-L-methionine-dependent methyltransferases"/>
    <property type="match status" value="1"/>
</dbReference>
<keyword evidence="5" id="KW-0949">S-adenosyl-L-methionine</keyword>
<dbReference type="InterPro" id="IPR011639">
    <property type="entry name" value="MethylTrfase_TaqI-like_dom"/>
</dbReference>
<dbReference type="STRING" id="504.KKKWG1_0529"/>
<dbReference type="CDD" id="cd02440">
    <property type="entry name" value="AdoMet_MTases"/>
    <property type="match status" value="1"/>
</dbReference>
<comment type="caution">
    <text evidence="8">The sequence shown here is derived from an EMBL/GenBank/DDBJ whole genome shotgun (WGS) entry which is preliminary data.</text>
</comment>
<evidence type="ECO:0000256" key="6">
    <source>
        <dbReference type="ARBA" id="ARBA00047942"/>
    </source>
</evidence>
<dbReference type="PANTHER" id="PTHR33841:SF5">
    <property type="entry name" value="DNA METHYLASE (MODIFICATION METHYLASE) (METHYLTRANSFERASE)-RELATED"/>
    <property type="match status" value="1"/>
</dbReference>
<reference evidence="8 9" key="1">
    <citation type="submission" date="2011-04" db="EMBL/GenBank/DDBJ databases">
        <authorList>
            <person name="Muzny D."/>
            <person name="Qin X."/>
            <person name="Deng J."/>
            <person name="Jiang H."/>
            <person name="Liu Y."/>
            <person name="Qu J."/>
            <person name="Song X.-Z."/>
            <person name="Zhang L."/>
            <person name="Thornton R."/>
            <person name="Coyle M."/>
            <person name="Francisco L."/>
            <person name="Jackson L."/>
            <person name="Javaid M."/>
            <person name="Korchina V."/>
            <person name="Kovar C."/>
            <person name="Mata R."/>
            <person name="Mathew T."/>
            <person name="Ngo R."/>
            <person name="Nguyen L."/>
            <person name="Nguyen N."/>
            <person name="Okwuonu G."/>
            <person name="Ongeri F."/>
            <person name="Pham C."/>
            <person name="Simmons D."/>
            <person name="Wilczek-Boney K."/>
            <person name="Hale W."/>
            <person name="Jakkamsetti A."/>
            <person name="Pham P."/>
            <person name="Ruth R."/>
            <person name="San Lucas F."/>
            <person name="Warren J."/>
            <person name="Zhang J."/>
            <person name="Zhao Z."/>
            <person name="Zhou C."/>
            <person name="Zhu D."/>
            <person name="Lee S."/>
            <person name="Bess C."/>
            <person name="Blankenburg K."/>
            <person name="Forbes L."/>
            <person name="Fu Q."/>
            <person name="Gubbala S."/>
            <person name="Hirani K."/>
            <person name="Jayaseelan J.C."/>
            <person name="Lara F."/>
            <person name="Munidasa M."/>
            <person name="Palculict T."/>
            <person name="Patil S."/>
            <person name="Pu L.-L."/>
            <person name="Saada N."/>
            <person name="Tang L."/>
            <person name="Weissenberger G."/>
            <person name="Zhu Y."/>
            <person name="Hemphill L."/>
            <person name="Shang Y."/>
            <person name="Youmans B."/>
            <person name="Ayvaz T."/>
            <person name="Ross M."/>
            <person name="Santibanez J."/>
            <person name="Aqrawi P."/>
            <person name="Gross S."/>
            <person name="Joshi V."/>
            <person name="Fowler G."/>
            <person name="Nazareth L."/>
            <person name="Reid J."/>
            <person name="Worley K."/>
            <person name="Petrosino J."/>
            <person name="Highlander S."/>
            <person name="Gibbs R."/>
        </authorList>
    </citation>
    <scope>NUCLEOTIDE SEQUENCE [LARGE SCALE GENOMIC DNA]</scope>
    <source>
        <strain evidence="8 9">ATCC 23330</strain>
    </source>
</reference>
<dbReference type="GO" id="GO:0032259">
    <property type="term" value="P:methylation"/>
    <property type="evidence" value="ECO:0007669"/>
    <property type="project" value="UniProtKB-KW"/>
</dbReference>
<dbReference type="HOGENOM" id="CLU_030414_0_0_4"/>
<evidence type="ECO:0000256" key="2">
    <source>
        <dbReference type="ARBA" id="ARBA00011900"/>
    </source>
</evidence>
<accession>F5S4E4</accession>
<dbReference type="InterPro" id="IPR050953">
    <property type="entry name" value="N4_N6_ade-DNA_methylase"/>
</dbReference>
<name>F5S4E4_KINKI</name>
<sequence>MQAAFESKMNKSKQLGQVITPAWIVNEILDACHYAGCSILRRYVLEPACGNGAFLSEMVSRYIAAAKAEQQSNEQIAAELAQYIVGVELDPVAYADCITRLNHIVQQELGLPNIAWRIHNQNTLDFYRDYVGYFDWVVGNPPYIRLHRLDEAMRARLKQQFRFTHGTTDMYLAFFEMAFAMLNPKGKLGFITPNSFLHNTSYQAFRQFLQQQGYLIALYDFKSNKLFEGFSTYTAISIFDKQHQQSDFAYLEYQDGKCVTVNRIAFHQLNPKKWTLASSENAQFLQRLQTGTQLGDLFNVQYGFATLRDKIFIAKATPIDETHSQFNGFNIENAILRPIVKGSRYKGLPEDIEHVVFPYYLCNGRYVAYTEADFAQQFPLAYAYLLHHKQTLSERDIDKNVQWFEFGRSQGLQTSHSEKIVVSTLFYDCITLFRLPKNVLVYSGIFITQKQPAHDWEIAENALRSPEFFHYARLTGKDMSGGYKSLSSKQIKGFALPISCPNSLF</sequence>
<dbReference type="PANTHER" id="PTHR33841">
    <property type="entry name" value="DNA METHYLTRANSFERASE YEEA-RELATED"/>
    <property type="match status" value="1"/>
</dbReference>
<evidence type="ECO:0000313" key="9">
    <source>
        <dbReference type="Proteomes" id="UP000004207"/>
    </source>
</evidence>
<dbReference type="GO" id="GO:0003676">
    <property type="term" value="F:nucleic acid binding"/>
    <property type="evidence" value="ECO:0007669"/>
    <property type="project" value="InterPro"/>
</dbReference>
<dbReference type="AlphaFoldDB" id="F5S4E4"/>